<dbReference type="Proteomes" id="UP000705867">
    <property type="component" value="Unassembled WGS sequence"/>
</dbReference>
<reference evidence="2" key="1">
    <citation type="journal article" date="2021" name="bioRxiv">
        <title>Unraveling nitrogen, sulfur and carbon metabolic pathways and microbial community transcriptional responses to substrate deprivation and toxicity stresses in a bioreactor mimicking anoxic brackish coastal sediment conditions.</title>
        <authorList>
            <person name="Martins P.D."/>
            <person name="Echeveste M.J."/>
            <person name="Arshad A."/>
            <person name="Kurth J."/>
            <person name="Ouboter H."/>
            <person name="Jetten M.S.M."/>
            <person name="Welte C.U."/>
        </authorList>
    </citation>
    <scope>NUCLEOTIDE SEQUENCE</scope>
    <source>
        <strain evidence="2">MAG_39</strain>
    </source>
</reference>
<protein>
    <submittedName>
        <fullName evidence="2">DUF748 domain-containing protein</fullName>
    </submittedName>
</protein>
<dbReference type="AlphaFoldDB" id="A0A953LXL2"/>
<evidence type="ECO:0000313" key="2">
    <source>
        <dbReference type="EMBL" id="MBZ0157081.1"/>
    </source>
</evidence>
<gene>
    <name evidence="2" type="ORF">K8I29_12825</name>
</gene>
<name>A0A953LXL2_9BACT</name>
<comment type="caution">
    <text evidence="2">The sequence shown here is derived from an EMBL/GenBank/DDBJ whole genome shotgun (WGS) entry which is preliminary data.</text>
</comment>
<dbReference type="PANTHER" id="PTHR30441:SF8">
    <property type="entry name" value="DUF748 DOMAIN-CONTAINING PROTEIN"/>
    <property type="match status" value="1"/>
</dbReference>
<keyword evidence="1" id="KW-0812">Transmembrane</keyword>
<evidence type="ECO:0000256" key="1">
    <source>
        <dbReference type="SAM" id="Phobius"/>
    </source>
</evidence>
<sequence length="372" mass="41249">MAFRCRNRWVFLSAAFFVIAALSFLFLILNVNRILKHELEGVLGKDFTVEEISLGLEGVEARNVRLAKGGELFFKVDRLIVRADLIGFLKKKHIISRLVLERPFLRISLNKKGQVENPFEKGKREKGGAFSLVQVPSLVIEEILIREGELFYCDGKVANPPHRARLDSLSLSLKSLSFPLRDEWSPYTLTAGIPGKEKDAHLEWKGRTNFRTLDTDASIVLKQLDITAFKPYFQRKGDADVSRGFLGITMDLRIRDKTVRGPGEAVIRELAFGPGKGLGESVMGIPRGMVIRFLKNHNNEIALHFVIEGKMDDPTFSLAENLTKRLAVGLAQNLGLSVVNAGKSVVELGAKGVGQVGKGIKGIGEGLKKLFD</sequence>
<dbReference type="EMBL" id="JAIOIV010000101">
    <property type="protein sequence ID" value="MBZ0157081.1"/>
    <property type="molecule type" value="Genomic_DNA"/>
</dbReference>
<feature type="transmembrane region" description="Helical" evidence="1">
    <location>
        <begin position="9"/>
        <end position="29"/>
    </location>
</feature>
<dbReference type="InterPro" id="IPR008023">
    <property type="entry name" value="DUF748"/>
</dbReference>
<keyword evidence="1" id="KW-0472">Membrane</keyword>
<dbReference type="GO" id="GO:0090313">
    <property type="term" value="P:regulation of protein targeting to membrane"/>
    <property type="evidence" value="ECO:0007669"/>
    <property type="project" value="TreeGrafter"/>
</dbReference>
<dbReference type="PANTHER" id="PTHR30441">
    <property type="entry name" value="DUF748 DOMAIN-CONTAINING PROTEIN"/>
    <property type="match status" value="1"/>
</dbReference>
<proteinExistence type="predicted"/>
<dbReference type="Pfam" id="PF05359">
    <property type="entry name" value="DUF748"/>
    <property type="match status" value="1"/>
</dbReference>
<dbReference type="GO" id="GO:0005886">
    <property type="term" value="C:plasma membrane"/>
    <property type="evidence" value="ECO:0007669"/>
    <property type="project" value="TreeGrafter"/>
</dbReference>
<accession>A0A953LXL2</accession>
<evidence type="ECO:0000313" key="3">
    <source>
        <dbReference type="Proteomes" id="UP000705867"/>
    </source>
</evidence>
<reference evidence="2" key="2">
    <citation type="submission" date="2021-08" db="EMBL/GenBank/DDBJ databases">
        <authorList>
            <person name="Dalcin Martins P."/>
        </authorList>
    </citation>
    <scope>NUCLEOTIDE SEQUENCE</scope>
    <source>
        <strain evidence="2">MAG_39</strain>
    </source>
</reference>
<organism evidence="2 3">
    <name type="scientific">Candidatus Nitrobium versatile</name>
    <dbReference type="NCBI Taxonomy" id="2884831"/>
    <lineage>
        <taxon>Bacteria</taxon>
        <taxon>Pseudomonadati</taxon>
        <taxon>Nitrospirota</taxon>
        <taxon>Nitrospiria</taxon>
        <taxon>Nitrospirales</taxon>
        <taxon>Nitrospiraceae</taxon>
        <taxon>Candidatus Nitrobium</taxon>
    </lineage>
</organism>
<keyword evidence="1" id="KW-1133">Transmembrane helix</keyword>
<dbReference type="InterPro" id="IPR052894">
    <property type="entry name" value="AsmA-related"/>
</dbReference>